<dbReference type="Proteomes" id="UP000749559">
    <property type="component" value="Unassembled WGS sequence"/>
</dbReference>
<gene>
    <name evidence="2" type="ORF">OFUS_LOCUS23569</name>
</gene>
<dbReference type="GO" id="GO:0015074">
    <property type="term" value="P:DNA integration"/>
    <property type="evidence" value="ECO:0007669"/>
    <property type="project" value="InterPro"/>
</dbReference>
<name>A0A8S4Q0C5_OWEFU</name>
<dbReference type="Gene3D" id="1.10.443.10">
    <property type="entry name" value="Intergrase catalytic core"/>
    <property type="match status" value="1"/>
</dbReference>
<dbReference type="SUPFAM" id="SSF56349">
    <property type="entry name" value="DNA breaking-rejoining enzymes"/>
    <property type="match status" value="1"/>
</dbReference>
<dbReference type="InterPro" id="IPR013762">
    <property type="entry name" value="Integrase-like_cat_sf"/>
</dbReference>
<reference evidence="2" key="1">
    <citation type="submission" date="2022-03" db="EMBL/GenBank/DDBJ databases">
        <authorList>
            <person name="Martin C."/>
        </authorList>
    </citation>
    <scope>NUCLEOTIDE SEQUENCE</scope>
</reference>
<keyword evidence="3" id="KW-1185">Reference proteome</keyword>
<evidence type="ECO:0008006" key="4">
    <source>
        <dbReference type="Google" id="ProtNLM"/>
    </source>
</evidence>
<accession>A0A8S4Q0C5</accession>
<organism evidence="2 3">
    <name type="scientific">Owenia fusiformis</name>
    <name type="common">Polychaete worm</name>
    <dbReference type="NCBI Taxonomy" id="6347"/>
    <lineage>
        <taxon>Eukaryota</taxon>
        <taxon>Metazoa</taxon>
        <taxon>Spiralia</taxon>
        <taxon>Lophotrochozoa</taxon>
        <taxon>Annelida</taxon>
        <taxon>Polychaeta</taxon>
        <taxon>Sedentaria</taxon>
        <taxon>Canalipalpata</taxon>
        <taxon>Sabellida</taxon>
        <taxon>Oweniida</taxon>
        <taxon>Oweniidae</taxon>
        <taxon>Owenia</taxon>
    </lineage>
</organism>
<proteinExistence type="predicted"/>
<evidence type="ECO:0000256" key="1">
    <source>
        <dbReference type="ARBA" id="ARBA00023172"/>
    </source>
</evidence>
<dbReference type="OrthoDB" id="6144328at2759"/>
<keyword evidence="1" id="KW-0233">DNA recombination</keyword>
<evidence type="ECO:0000313" key="3">
    <source>
        <dbReference type="Proteomes" id="UP000749559"/>
    </source>
</evidence>
<protein>
    <recommendedName>
        <fullName evidence="4">Tyr recombinase domain-containing protein</fullName>
    </recommendedName>
</protein>
<dbReference type="InterPro" id="IPR052925">
    <property type="entry name" value="Phage_Integrase-like_Recomb"/>
</dbReference>
<dbReference type="InterPro" id="IPR011010">
    <property type="entry name" value="DNA_brk_join_enz"/>
</dbReference>
<dbReference type="GO" id="GO:0006310">
    <property type="term" value="P:DNA recombination"/>
    <property type="evidence" value="ECO:0007669"/>
    <property type="project" value="UniProtKB-KW"/>
</dbReference>
<dbReference type="EMBL" id="CAIIXF020000011">
    <property type="protein sequence ID" value="CAH1799573.1"/>
    <property type="molecule type" value="Genomic_DNA"/>
</dbReference>
<dbReference type="PANTHER" id="PTHR34605:SF5">
    <property type="entry name" value="INTEGRASE_RECOMBINASE XERD HOMOLOG"/>
    <property type="match status" value="1"/>
</dbReference>
<dbReference type="PANTHER" id="PTHR34605">
    <property type="entry name" value="PHAGE_INTEGRASE DOMAIN-CONTAINING PROTEIN"/>
    <property type="match status" value="1"/>
</dbReference>
<evidence type="ECO:0000313" key="2">
    <source>
        <dbReference type="EMBL" id="CAH1799573.1"/>
    </source>
</evidence>
<dbReference type="AlphaFoldDB" id="A0A8S4Q0C5"/>
<comment type="caution">
    <text evidence="2">The sequence shown here is derived from an EMBL/GenBank/DDBJ whole genome shotgun (WGS) entry which is preliminary data.</text>
</comment>
<dbReference type="GO" id="GO:0003677">
    <property type="term" value="F:DNA binding"/>
    <property type="evidence" value="ECO:0007669"/>
    <property type="project" value="InterPro"/>
</dbReference>
<sequence length="127" mass="13939">MLATGGLLCPVKAIKDMLCSRKEQYESLSALPLASYMHHGALKTMTQKQFSEMLKGTLDSAGFNAADYSGHSFRRGGACTAFIAGASPLLIKSQGDWRSNAWERYIDIPMESRWTMASLLTQEAGKE</sequence>